<keyword evidence="3" id="KW-1185">Reference proteome</keyword>
<reference evidence="2 3" key="1">
    <citation type="submission" date="2020-01" db="EMBL/GenBank/DDBJ databases">
        <title>Identification and distribution of gene clusters putatively required for synthesis of sphingolipid metabolism inhibitors in phylogenetically diverse species of the filamentous fungus Fusarium.</title>
        <authorList>
            <person name="Kim H.-S."/>
            <person name="Busman M."/>
            <person name="Brown D.W."/>
            <person name="Divon H."/>
            <person name="Uhlig S."/>
            <person name="Proctor R.H."/>
        </authorList>
    </citation>
    <scope>NUCLEOTIDE SEQUENCE [LARGE SCALE GENOMIC DNA]</scope>
    <source>
        <strain evidence="2 3">NRRL 20459</strain>
    </source>
</reference>
<gene>
    <name evidence="2" type="ORF">FALBO_336</name>
</gene>
<name>A0A8H4PME3_9HYPO</name>
<feature type="compositionally biased region" description="Basic residues" evidence="1">
    <location>
        <begin position="10"/>
        <end position="20"/>
    </location>
</feature>
<protein>
    <submittedName>
        <fullName evidence="2">Uncharacterized protein</fullName>
    </submittedName>
</protein>
<comment type="caution">
    <text evidence="2">The sequence shown here is derived from an EMBL/GenBank/DDBJ whole genome shotgun (WGS) entry which is preliminary data.</text>
</comment>
<dbReference type="EMBL" id="JAADYS010000040">
    <property type="protein sequence ID" value="KAF4472782.1"/>
    <property type="molecule type" value="Genomic_DNA"/>
</dbReference>
<accession>A0A8H4PME3</accession>
<dbReference type="AlphaFoldDB" id="A0A8H4PME3"/>
<sequence length="172" mass="18705">MKEEEVRKRREDKKKKKKKRREDEGRKALATGLTKLNLAQTSQSFFNLNPRALSTLPYALTRGSSTSSLRGLSSPGIQLNVVCTSPTGARIAASFLNPTRHLVVLFTVTAASPRPQVADKSPYRFSFHLPSSLALSISPSTGTLLEQLVHRSPTRALITASFSLSSSILGPA</sequence>
<evidence type="ECO:0000256" key="1">
    <source>
        <dbReference type="SAM" id="MobiDB-lite"/>
    </source>
</evidence>
<evidence type="ECO:0000313" key="3">
    <source>
        <dbReference type="Proteomes" id="UP000554235"/>
    </source>
</evidence>
<organism evidence="2 3">
    <name type="scientific">Fusarium albosuccineum</name>
    <dbReference type="NCBI Taxonomy" id="1237068"/>
    <lineage>
        <taxon>Eukaryota</taxon>
        <taxon>Fungi</taxon>
        <taxon>Dikarya</taxon>
        <taxon>Ascomycota</taxon>
        <taxon>Pezizomycotina</taxon>
        <taxon>Sordariomycetes</taxon>
        <taxon>Hypocreomycetidae</taxon>
        <taxon>Hypocreales</taxon>
        <taxon>Nectriaceae</taxon>
        <taxon>Fusarium</taxon>
        <taxon>Fusarium decemcellulare species complex</taxon>
    </lineage>
</organism>
<evidence type="ECO:0000313" key="2">
    <source>
        <dbReference type="EMBL" id="KAF4472782.1"/>
    </source>
</evidence>
<feature type="region of interest" description="Disordered" evidence="1">
    <location>
        <begin position="1"/>
        <end position="26"/>
    </location>
</feature>
<dbReference type="Proteomes" id="UP000554235">
    <property type="component" value="Unassembled WGS sequence"/>
</dbReference>
<proteinExistence type="predicted"/>